<dbReference type="SUPFAM" id="SSF56235">
    <property type="entry name" value="N-terminal nucleophile aminohydrolases (Ntn hydrolases)"/>
    <property type="match status" value="1"/>
</dbReference>
<evidence type="ECO:0000313" key="2">
    <source>
        <dbReference type="Proteomes" id="UP000190951"/>
    </source>
</evidence>
<protein>
    <submittedName>
        <fullName evidence="1">Uncharacterized protein</fullName>
    </submittedName>
</protein>
<dbReference type="InterPro" id="IPR029132">
    <property type="entry name" value="CBAH/NAAA_C"/>
</dbReference>
<dbReference type="Proteomes" id="UP000190951">
    <property type="component" value="Chromosome"/>
</dbReference>
<proteinExistence type="predicted"/>
<name>A0A1S8LPW0_9CLOT</name>
<dbReference type="Gene3D" id="3.60.60.10">
    <property type="entry name" value="Penicillin V Acylase, Chain A"/>
    <property type="match status" value="1"/>
</dbReference>
<dbReference type="RefSeq" id="WP_077835108.1">
    <property type="nucleotide sequence ID" value="NZ_CP096983.1"/>
</dbReference>
<reference evidence="1 2" key="1">
    <citation type="submission" date="2022-04" db="EMBL/GenBank/DDBJ databases">
        <title>Genome sequence of C. roseum typestrain.</title>
        <authorList>
            <person name="Poehlein A."/>
            <person name="Schoch T."/>
            <person name="Duerre P."/>
            <person name="Daniel R."/>
        </authorList>
    </citation>
    <scope>NUCLEOTIDE SEQUENCE [LARGE SCALE GENOMIC DNA]</scope>
    <source>
        <strain evidence="1 2">DSM 7320</strain>
    </source>
</reference>
<sequence>MCTSAAVYKDKPMYLMNFDFFEVESRIRIEDKGDIPVFFFEINQGGQFLETAGMNTKGFFGNFQGNLSDSHKNIIPDKSCITIDKLYREFLNSDKSIEELLNVIKKKKVVYPPTPPEYNKMHNMFADKMGNAIVLETSDGENDITKIKDDFLVMTNFPVGQFKNINYKKVSGIGSDRYIKAYEYISNIGANFSIDNAFDILKSTAQKEKDFETIISMVFDPNELRVYISIRRQFEKIWMVDIRRKCVETFRGFKNKQAISIAKAGVSVESLENI</sequence>
<organism evidence="1 2">
    <name type="scientific">Clostridium felsineum</name>
    <dbReference type="NCBI Taxonomy" id="36839"/>
    <lineage>
        <taxon>Bacteria</taxon>
        <taxon>Bacillati</taxon>
        <taxon>Bacillota</taxon>
        <taxon>Clostridia</taxon>
        <taxon>Eubacteriales</taxon>
        <taxon>Clostridiaceae</taxon>
        <taxon>Clostridium</taxon>
    </lineage>
</organism>
<dbReference type="EMBL" id="CP096983">
    <property type="protein sequence ID" value="URZ13640.1"/>
    <property type="molecule type" value="Genomic_DNA"/>
</dbReference>
<accession>A0A1S8LPW0</accession>
<evidence type="ECO:0000313" key="1">
    <source>
        <dbReference type="EMBL" id="URZ13640.1"/>
    </source>
</evidence>
<dbReference type="KEGG" id="crw:CROST_044060"/>
<dbReference type="InterPro" id="IPR029055">
    <property type="entry name" value="Ntn_hydrolases_N"/>
</dbReference>
<keyword evidence="2" id="KW-1185">Reference proteome</keyword>
<gene>
    <name evidence="1" type="ORF">CROST_044060</name>
</gene>
<dbReference type="Pfam" id="PF02275">
    <property type="entry name" value="CBAH"/>
    <property type="match status" value="1"/>
</dbReference>
<dbReference type="AlphaFoldDB" id="A0A1S8LPW0"/>
<dbReference type="STRING" id="84029.CROST_01210"/>